<dbReference type="OrthoDB" id="7021051at2"/>
<evidence type="ECO:0000313" key="2">
    <source>
        <dbReference type="Proteomes" id="UP000326729"/>
    </source>
</evidence>
<evidence type="ECO:0008006" key="3">
    <source>
        <dbReference type="Google" id="ProtNLM"/>
    </source>
</evidence>
<dbReference type="InterPro" id="IPR025320">
    <property type="entry name" value="DUF4225"/>
</dbReference>
<name>A0A5E6T5D4_PSEFL</name>
<evidence type="ECO:0000313" key="1">
    <source>
        <dbReference type="EMBL" id="VVM88366.1"/>
    </source>
</evidence>
<proteinExistence type="predicted"/>
<accession>A0A5E6T5D4</accession>
<dbReference type="Proteomes" id="UP000326729">
    <property type="component" value="Unassembled WGS sequence"/>
</dbReference>
<gene>
    <name evidence="1" type="ORF">PS659_02710</name>
</gene>
<reference evidence="1 2" key="1">
    <citation type="submission" date="2019-09" db="EMBL/GenBank/DDBJ databases">
        <authorList>
            <person name="Chandra G."/>
            <person name="Truman W A."/>
        </authorList>
    </citation>
    <scope>NUCLEOTIDE SEQUENCE [LARGE SCALE GENOMIC DNA]</scope>
    <source>
        <strain evidence="1">PS659</strain>
    </source>
</reference>
<organism evidence="1 2">
    <name type="scientific">Pseudomonas fluorescens</name>
    <dbReference type="NCBI Taxonomy" id="294"/>
    <lineage>
        <taxon>Bacteria</taxon>
        <taxon>Pseudomonadati</taxon>
        <taxon>Pseudomonadota</taxon>
        <taxon>Gammaproteobacteria</taxon>
        <taxon>Pseudomonadales</taxon>
        <taxon>Pseudomonadaceae</taxon>
        <taxon>Pseudomonas</taxon>
    </lineage>
</organism>
<dbReference type="EMBL" id="CABVGY010000013">
    <property type="protein sequence ID" value="VVM88366.1"/>
    <property type="molecule type" value="Genomic_DNA"/>
</dbReference>
<sequence length="245" mass="25992">MFQGLPVPIVPGGMKVNEDSCDIHDVTRSASDLVAVGCSIGMAHIPDGFARLRFGSIVSAYVDEIIQAVDEGAISAWRAVQEITAEYEDLSAKARFYLQNGVGVVAGVMQVRTGIAIAGAPGGLGAIPGALMVGHGVNNIYEGFGNIYGGPSAPITVGPVRGIYQIASHNDFEGDMKYYGVDLVLSGYGVFRSVSKSGSVELFRRDPINYEMAYRQTGRLALSFEALVDFLTIEAMISAGDSEDR</sequence>
<protein>
    <recommendedName>
        <fullName evidence="3">DUF4225 domain-containing protein</fullName>
    </recommendedName>
</protein>
<dbReference type="AlphaFoldDB" id="A0A5E6T5D4"/>
<dbReference type="Pfam" id="PF13988">
    <property type="entry name" value="DUF4225"/>
    <property type="match status" value="1"/>
</dbReference>